<protein>
    <submittedName>
        <fullName evidence="2">Uncharacterized protein</fullName>
    </submittedName>
</protein>
<keyword evidence="3" id="KW-1185">Reference proteome</keyword>
<evidence type="ECO:0000313" key="2">
    <source>
        <dbReference type="EMBL" id="GMN33101.1"/>
    </source>
</evidence>
<feature type="compositionally biased region" description="Basic and acidic residues" evidence="1">
    <location>
        <begin position="62"/>
        <end position="102"/>
    </location>
</feature>
<feature type="region of interest" description="Disordered" evidence="1">
    <location>
        <begin position="60"/>
        <end position="131"/>
    </location>
</feature>
<accession>A0AA88CWF5</accession>
<dbReference type="Proteomes" id="UP001187192">
    <property type="component" value="Unassembled WGS sequence"/>
</dbReference>
<evidence type="ECO:0000256" key="1">
    <source>
        <dbReference type="SAM" id="MobiDB-lite"/>
    </source>
</evidence>
<feature type="compositionally biased region" description="Basic and acidic residues" evidence="1">
    <location>
        <begin position="115"/>
        <end position="130"/>
    </location>
</feature>
<dbReference type="AlphaFoldDB" id="A0AA88CWF5"/>
<organism evidence="2 3">
    <name type="scientific">Ficus carica</name>
    <name type="common">Common fig</name>
    <dbReference type="NCBI Taxonomy" id="3494"/>
    <lineage>
        <taxon>Eukaryota</taxon>
        <taxon>Viridiplantae</taxon>
        <taxon>Streptophyta</taxon>
        <taxon>Embryophyta</taxon>
        <taxon>Tracheophyta</taxon>
        <taxon>Spermatophyta</taxon>
        <taxon>Magnoliopsida</taxon>
        <taxon>eudicotyledons</taxon>
        <taxon>Gunneridae</taxon>
        <taxon>Pentapetalae</taxon>
        <taxon>rosids</taxon>
        <taxon>fabids</taxon>
        <taxon>Rosales</taxon>
        <taxon>Moraceae</taxon>
        <taxon>Ficeae</taxon>
        <taxon>Ficus</taxon>
    </lineage>
</organism>
<comment type="caution">
    <text evidence="2">The sequence shown here is derived from an EMBL/GenBank/DDBJ whole genome shotgun (WGS) entry which is preliminary data.</text>
</comment>
<dbReference type="EMBL" id="BTGU01000004">
    <property type="protein sequence ID" value="GMN33101.1"/>
    <property type="molecule type" value="Genomic_DNA"/>
</dbReference>
<proteinExistence type="predicted"/>
<name>A0AA88CWF5_FICCA</name>
<sequence length="169" mass="19616">MEENRHCLYRAGDWTTEVRSGSRGRDPPSPSPSWKSGDGGPVRLAWRRIAVAFTVLEIGGVEGDRSDKDRRENGCRRSEGRRERGKRERGGVEEKRERDRIFENCSRMSDEEEEKAPCREKESYEIEETKNSSNIFKSPGVILMREVAQMGQWDKYHSRRELALQNVQL</sequence>
<evidence type="ECO:0000313" key="3">
    <source>
        <dbReference type="Proteomes" id="UP001187192"/>
    </source>
</evidence>
<feature type="region of interest" description="Disordered" evidence="1">
    <location>
        <begin position="16"/>
        <end position="41"/>
    </location>
</feature>
<gene>
    <name evidence="2" type="ORF">TIFTF001_003966</name>
</gene>
<reference evidence="2" key="1">
    <citation type="submission" date="2023-07" db="EMBL/GenBank/DDBJ databases">
        <title>draft genome sequence of fig (Ficus carica).</title>
        <authorList>
            <person name="Takahashi T."/>
            <person name="Nishimura K."/>
        </authorList>
    </citation>
    <scope>NUCLEOTIDE SEQUENCE</scope>
</reference>